<dbReference type="GO" id="GO:0005634">
    <property type="term" value="C:nucleus"/>
    <property type="evidence" value="ECO:0007669"/>
    <property type="project" value="UniProtKB-SubCell"/>
</dbReference>
<evidence type="ECO:0000256" key="1">
    <source>
        <dbReference type="ARBA" id="ARBA00004123"/>
    </source>
</evidence>
<comment type="similarity">
    <text evidence="5">Belongs to the GRAS family.</text>
</comment>
<evidence type="ECO:0000313" key="7">
    <source>
        <dbReference type="Proteomes" id="UP001497516"/>
    </source>
</evidence>
<evidence type="ECO:0000256" key="5">
    <source>
        <dbReference type="PROSITE-ProRule" id="PRU01191"/>
    </source>
</evidence>
<dbReference type="EMBL" id="OZ034820">
    <property type="protein sequence ID" value="CAL1401817.1"/>
    <property type="molecule type" value="Genomic_DNA"/>
</dbReference>
<dbReference type="InterPro" id="IPR005202">
    <property type="entry name" value="TF_GRAS"/>
</dbReference>
<sequence length="113" mass="12550">MSVELLPIVEPSLFKSIASIFYASLIMVDSSHSLFFHISGLESSLLPLVKPKQACPYSKFSHLTANQTILQATERATKIHIVNFVVNFGSSRDSMGSSLESSCFGVFWSFYLH</sequence>
<evidence type="ECO:0000256" key="4">
    <source>
        <dbReference type="ARBA" id="ARBA00023242"/>
    </source>
</evidence>
<comment type="subcellular location">
    <subcellularLocation>
        <location evidence="1">Nucleus</location>
    </subcellularLocation>
</comment>
<dbReference type="Pfam" id="PF03514">
    <property type="entry name" value="GRAS"/>
    <property type="match status" value="1"/>
</dbReference>
<evidence type="ECO:0000256" key="2">
    <source>
        <dbReference type="ARBA" id="ARBA00023015"/>
    </source>
</evidence>
<organism evidence="6 7">
    <name type="scientific">Linum trigynum</name>
    <dbReference type="NCBI Taxonomy" id="586398"/>
    <lineage>
        <taxon>Eukaryota</taxon>
        <taxon>Viridiplantae</taxon>
        <taxon>Streptophyta</taxon>
        <taxon>Embryophyta</taxon>
        <taxon>Tracheophyta</taxon>
        <taxon>Spermatophyta</taxon>
        <taxon>Magnoliopsida</taxon>
        <taxon>eudicotyledons</taxon>
        <taxon>Gunneridae</taxon>
        <taxon>Pentapetalae</taxon>
        <taxon>rosids</taxon>
        <taxon>fabids</taxon>
        <taxon>Malpighiales</taxon>
        <taxon>Linaceae</taxon>
        <taxon>Linum</taxon>
    </lineage>
</organism>
<comment type="caution">
    <text evidence="5">Lacks conserved residue(s) required for the propagation of feature annotation.</text>
</comment>
<name>A0AAV2FUW6_9ROSI</name>
<dbReference type="Proteomes" id="UP001497516">
    <property type="component" value="Chromosome 7"/>
</dbReference>
<protein>
    <submittedName>
        <fullName evidence="6">Uncharacterized protein</fullName>
    </submittedName>
</protein>
<reference evidence="6 7" key="1">
    <citation type="submission" date="2024-04" db="EMBL/GenBank/DDBJ databases">
        <authorList>
            <person name="Fracassetti M."/>
        </authorList>
    </citation>
    <scope>NUCLEOTIDE SEQUENCE [LARGE SCALE GENOMIC DNA]</scope>
</reference>
<dbReference type="PROSITE" id="PS50985">
    <property type="entry name" value="GRAS"/>
    <property type="match status" value="1"/>
</dbReference>
<keyword evidence="2" id="KW-0805">Transcription regulation</keyword>
<evidence type="ECO:0000313" key="6">
    <source>
        <dbReference type="EMBL" id="CAL1401817.1"/>
    </source>
</evidence>
<evidence type="ECO:0000256" key="3">
    <source>
        <dbReference type="ARBA" id="ARBA00023163"/>
    </source>
</evidence>
<gene>
    <name evidence="6" type="ORF">LTRI10_LOCUS41856</name>
</gene>
<dbReference type="AlphaFoldDB" id="A0AAV2FUW6"/>
<accession>A0AAV2FUW6</accession>
<proteinExistence type="inferred from homology"/>
<keyword evidence="7" id="KW-1185">Reference proteome</keyword>
<keyword evidence="3" id="KW-0804">Transcription</keyword>
<keyword evidence="4" id="KW-0539">Nucleus</keyword>